<evidence type="ECO:0000256" key="10">
    <source>
        <dbReference type="ARBA" id="ARBA00032057"/>
    </source>
</evidence>
<sequence>MLGRQSIGAEPLPGGGVSFRVWAPKRTRVEVVLDSGDSMNMERRAGGYFACVAPHAGHGTRYRYRLDEGDAFPDPASRFQPEGPHGPSQVVDATRFHWTDAAWGGAGIHRQVVYEMHTGTFTREGTWDAARRELQELAETGITIIELMPVSEFPGRFGWGYDGVSWFAPFHHYGEPDDLRRFVDHAHRLGLGVVLDVVYNHLGPDGNYLKQFSDAYFTDRYENEWGEALNFDGPDSAPVRDFVCANAAYWADEFHLDGLRLDATQQIFDASPENIMAALATAFRAAAGARKTFIVGENEPQHTRLARPLEQGGYGLDGLWNDDFHHAARVAATGHNEAYYSDYRGSPQELISALKYGYLFQGQRYEWQGKTRGTPAWGMHPAQFVIYIQNHDQLANSAAGARLHEIASPGRYRALTALLLLAPATPMLFQGQEFGASNPFLFFADFDSELRKLVAAGRRKFLSQFRSVADPEITSRLPDPADPSTFERCKLDFRERQTHEPLYRLHKDLLRMRKQDPVFSDPRPGGLDGAVLSEGAFVLRFFEGPAGSGGHDRLLLVNLGRDLILNNGSEPLLAPPQDMCWRLHWSSEDPRYGGSGTVPFDESAPWRVPGEAAVAMIPCRK</sequence>
<dbReference type="HOGENOM" id="CLU_020726_2_0_0"/>
<organism evidence="18">
    <name type="scientific">Solibacter usitatus (strain Ellin6076)</name>
    <dbReference type="NCBI Taxonomy" id="234267"/>
    <lineage>
        <taxon>Bacteria</taxon>
        <taxon>Pseudomonadati</taxon>
        <taxon>Acidobacteriota</taxon>
        <taxon>Terriglobia</taxon>
        <taxon>Bryobacterales</taxon>
        <taxon>Solibacteraceae</taxon>
        <taxon>Candidatus Solibacter</taxon>
    </lineage>
</organism>
<keyword evidence="6" id="KW-0963">Cytoplasm</keyword>
<dbReference type="InterPro" id="IPR006047">
    <property type="entry name" value="GH13_cat_dom"/>
</dbReference>
<dbReference type="InterPro" id="IPR014756">
    <property type="entry name" value="Ig_E-set"/>
</dbReference>
<dbReference type="eggNOG" id="COG0296">
    <property type="taxonomic scope" value="Bacteria"/>
</dbReference>
<dbReference type="Gene3D" id="2.60.40.10">
    <property type="entry name" value="Immunoglobulins"/>
    <property type="match status" value="1"/>
</dbReference>
<comment type="pathway">
    <text evidence="2 14">Glycan biosynthesis; trehalose biosynthesis.</text>
</comment>
<feature type="site" description="Transition state stabilizer" evidence="16">
    <location>
        <position position="392"/>
    </location>
</feature>
<dbReference type="EC" id="3.2.1.141" evidence="4 13"/>
<dbReference type="CAZy" id="CBM48">
    <property type="family name" value="Carbohydrate-Binding Module Family 48"/>
</dbReference>
<dbReference type="CDD" id="cd02853">
    <property type="entry name" value="E_set_MTHase_like_N"/>
    <property type="match status" value="1"/>
</dbReference>
<dbReference type="SUPFAM" id="SSF81296">
    <property type="entry name" value="E set domains"/>
    <property type="match status" value="1"/>
</dbReference>
<dbReference type="InterPro" id="IPR017853">
    <property type="entry name" value="GH"/>
</dbReference>
<dbReference type="InterPro" id="IPR004193">
    <property type="entry name" value="Glyco_hydro_13_N"/>
</dbReference>
<evidence type="ECO:0000256" key="8">
    <source>
        <dbReference type="ARBA" id="ARBA00023277"/>
    </source>
</evidence>
<dbReference type="SUPFAM" id="SSF51445">
    <property type="entry name" value="(Trans)glycosidases"/>
    <property type="match status" value="1"/>
</dbReference>
<evidence type="ECO:0000256" key="3">
    <source>
        <dbReference type="ARBA" id="ARBA00008061"/>
    </source>
</evidence>
<dbReference type="SMART" id="SM00642">
    <property type="entry name" value="Aamy"/>
    <property type="match status" value="1"/>
</dbReference>
<evidence type="ECO:0000256" key="13">
    <source>
        <dbReference type="NCBIfam" id="TIGR02402"/>
    </source>
</evidence>
<evidence type="ECO:0000256" key="16">
    <source>
        <dbReference type="PIRSR" id="PIRSR006337-3"/>
    </source>
</evidence>
<evidence type="ECO:0000256" key="7">
    <source>
        <dbReference type="ARBA" id="ARBA00022801"/>
    </source>
</evidence>
<evidence type="ECO:0000256" key="1">
    <source>
        <dbReference type="ARBA" id="ARBA00004496"/>
    </source>
</evidence>
<dbReference type="EMBL" id="CP000473">
    <property type="protein sequence ID" value="ABJ81231.1"/>
    <property type="molecule type" value="Genomic_DNA"/>
</dbReference>
<evidence type="ECO:0000256" key="6">
    <source>
        <dbReference type="ARBA" id="ARBA00022490"/>
    </source>
</evidence>
<feature type="domain" description="Glycosyl hydrolase family 13 catalytic" evidence="17">
    <location>
        <begin position="115"/>
        <end position="466"/>
    </location>
</feature>
<dbReference type="CDD" id="cd11325">
    <property type="entry name" value="AmyAc_GTHase"/>
    <property type="match status" value="1"/>
</dbReference>
<dbReference type="InterPro" id="IPR044901">
    <property type="entry name" value="Trehalose_TreZ_E-set_sf"/>
</dbReference>
<dbReference type="UniPathway" id="UPA00299"/>
<dbReference type="GO" id="GO:0033942">
    <property type="term" value="F:4-alpha-D-(1-&gt;4)-alpha-D-glucanotrehalose trehalohydrolase activity"/>
    <property type="evidence" value="ECO:0007669"/>
    <property type="project" value="UniProtKB-EC"/>
</dbReference>
<comment type="catalytic activity">
    <reaction evidence="12 14">
        <text>hydrolysis of (1-&gt;4)-alpha-D-glucosidic linkage in 4-alpha-D-[(1-&gt;4)-alpha-D-glucanosyl]n trehalose to yield trehalose and (1-&gt;4)-alpha-D-glucan.</text>
        <dbReference type="EC" id="3.2.1.141"/>
    </reaction>
</comment>
<dbReference type="AlphaFoldDB" id="Q02CI5"/>
<evidence type="ECO:0000256" key="5">
    <source>
        <dbReference type="ARBA" id="ARBA00015938"/>
    </source>
</evidence>
<evidence type="ECO:0000259" key="17">
    <source>
        <dbReference type="SMART" id="SM00642"/>
    </source>
</evidence>
<keyword evidence="8" id="KW-0119">Carbohydrate metabolism</keyword>
<evidence type="ECO:0000256" key="4">
    <source>
        <dbReference type="ARBA" id="ARBA00012268"/>
    </source>
</evidence>
<reference evidence="18" key="1">
    <citation type="submission" date="2006-10" db="EMBL/GenBank/DDBJ databases">
        <title>Complete sequence of Solibacter usitatus Ellin6076.</title>
        <authorList>
            <consortium name="US DOE Joint Genome Institute"/>
            <person name="Copeland A."/>
            <person name="Lucas S."/>
            <person name="Lapidus A."/>
            <person name="Barry K."/>
            <person name="Detter J.C."/>
            <person name="Glavina del Rio T."/>
            <person name="Hammon N."/>
            <person name="Israni S."/>
            <person name="Dalin E."/>
            <person name="Tice H."/>
            <person name="Pitluck S."/>
            <person name="Thompson L.S."/>
            <person name="Brettin T."/>
            <person name="Bruce D."/>
            <person name="Han C."/>
            <person name="Tapia R."/>
            <person name="Gilna P."/>
            <person name="Schmutz J."/>
            <person name="Larimer F."/>
            <person name="Land M."/>
            <person name="Hauser L."/>
            <person name="Kyrpides N."/>
            <person name="Mikhailova N."/>
            <person name="Janssen P.H."/>
            <person name="Kuske C.R."/>
            <person name="Richardson P."/>
        </authorList>
    </citation>
    <scope>NUCLEOTIDE SEQUENCE</scope>
    <source>
        <strain evidence="18">Ellin6076</strain>
    </source>
</reference>
<comment type="similarity">
    <text evidence="3 14">Belongs to the glycosyl hydrolase 13 family.</text>
</comment>
<feature type="active site" description="Nucleophile" evidence="15">
    <location>
        <position position="262"/>
    </location>
</feature>
<evidence type="ECO:0000256" key="9">
    <source>
        <dbReference type="ARBA" id="ARBA00023295"/>
    </source>
</evidence>
<dbReference type="InParanoid" id="Q02CI5"/>
<evidence type="ECO:0000256" key="15">
    <source>
        <dbReference type="PIRSR" id="PIRSR006337-1"/>
    </source>
</evidence>
<evidence type="ECO:0000256" key="14">
    <source>
        <dbReference type="PIRNR" id="PIRNR006337"/>
    </source>
</evidence>
<comment type="subcellular location">
    <subcellularLocation>
        <location evidence="1 15">Cytoplasm</location>
    </subcellularLocation>
</comment>
<dbReference type="PIRSF" id="PIRSF006337">
    <property type="entry name" value="Trehalose_TreZ"/>
    <property type="match status" value="1"/>
</dbReference>
<dbReference type="NCBIfam" id="TIGR02402">
    <property type="entry name" value="trehalose_TreZ"/>
    <property type="match status" value="1"/>
</dbReference>
<dbReference type="Gene3D" id="1.10.10.760">
    <property type="entry name" value="E-set domains of sugar-utilizing enzymes"/>
    <property type="match status" value="1"/>
</dbReference>
<evidence type="ECO:0000256" key="12">
    <source>
        <dbReference type="ARBA" id="ARBA00034013"/>
    </source>
</evidence>
<proteinExistence type="inferred from homology"/>
<name>Q02CI5_SOLUE</name>
<gene>
    <name evidence="18" type="ordered locus">Acid_0218</name>
</gene>
<feature type="active site" description="Proton donor" evidence="15">
    <location>
        <position position="297"/>
    </location>
</feature>
<protein>
    <recommendedName>
        <fullName evidence="5 13">Malto-oligosyltrehalose trehalohydrolase</fullName>
        <shortName evidence="14">MTHase</shortName>
        <ecNumber evidence="4 13">3.2.1.141</ecNumber>
    </recommendedName>
    <alternativeName>
        <fullName evidence="11 14">4-alpha-D-((1-&gt;4)-alpha-D-glucano)trehalose trehalohydrolase</fullName>
    </alternativeName>
    <alternativeName>
        <fullName evidence="10 14">Maltooligosyl trehalose trehalohydrolase</fullName>
    </alternativeName>
</protein>
<keyword evidence="7 14" id="KW-0378">Hydrolase</keyword>
<accession>Q02CI5</accession>
<dbReference type="OrthoDB" id="9800174at2"/>
<dbReference type="GO" id="GO:0005737">
    <property type="term" value="C:cytoplasm"/>
    <property type="evidence" value="ECO:0007669"/>
    <property type="project" value="UniProtKB-SubCell"/>
</dbReference>
<keyword evidence="9 14" id="KW-0326">Glycosidase</keyword>
<dbReference type="InterPro" id="IPR013783">
    <property type="entry name" value="Ig-like_fold"/>
</dbReference>
<dbReference type="Gene3D" id="3.20.20.80">
    <property type="entry name" value="Glycosidases"/>
    <property type="match status" value="1"/>
</dbReference>
<dbReference type="GO" id="GO:0005992">
    <property type="term" value="P:trehalose biosynthetic process"/>
    <property type="evidence" value="ECO:0007669"/>
    <property type="project" value="UniProtKB-UniRule"/>
</dbReference>
<dbReference type="KEGG" id="sus:Acid_0218"/>
<dbReference type="CAZy" id="GH13">
    <property type="family name" value="Glycoside Hydrolase Family 13"/>
</dbReference>
<evidence type="ECO:0000256" key="2">
    <source>
        <dbReference type="ARBA" id="ARBA00005199"/>
    </source>
</evidence>
<evidence type="ECO:0000256" key="11">
    <source>
        <dbReference type="ARBA" id="ARBA00033284"/>
    </source>
</evidence>
<dbReference type="Pfam" id="PF02922">
    <property type="entry name" value="CBM_48"/>
    <property type="match status" value="1"/>
</dbReference>
<dbReference type="InterPro" id="IPR012768">
    <property type="entry name" value="Trehalose_TreZ"/>
</dbReference>
<dbReference type="Pfam" id="PF00128">
    <property type="entry name" value="Alpha-amylase"/>
    <property type="match status" value="1"/>
</dbReference>
<dbReference type="STRING" id="234267.Acid_0218"/>
<evidence type="ECO:0000313" key="18">
    <source>
        <dbReference type="EMBL" id="ABJ81231.1"/>
    </source>
</evidence>
<dbReference type="PANTHER" id="PTHR43651">
    <property type="entry name" value="1,4-ALPHA-GLUCAN-BRANCHING ENZYME"/>
    <property type="match status" value="1"/>
</dbReference>
<dbReference type="PANTHER" id="PTHR43651:SF11">
    <property type="entry name" value="MALTO-OLIGOSYLTREHALOSE TREHALOHYDROLASE"/>
    <property type="match status" value="1"/>
</dbReference>